<dbReference type="PANTHER" id="PTHR46965:SF1">
    <property type="entry name" value="BTB_POZ DOMAIN-CONTAINING PROTEIN 19"/>
    <property type="match status" value="1"/>
</dbReference>
<evidence type="ECO:0000259" key="1">
    <source>
        <dbReference type="PROSITE" id="PS50097"/>
    </source>
</evidence>
<dbReference type="SUPFAM" id="SSF54695">
    <property type="entry name" value="POZ domain"/>
    <property type="match status" value="1"/>
</dbReference>
<dbReference type="InterPro" id="IPR011333">
    <property type="entry name" value="SKP1/BTB/POZ_sf"/>
</dbReference>
<dbReference type="PANTHER" id="PTHR46965">
    <property type="entry name" value="BTB/POZ DOMAIN-CONTAINING PROTEIN 19"/>
    <property type="match status" value="1"/>
</dbReference>
<feature type="domain" description="BTB" evidence="1">
    <location>
        <begin position="84"/>
        <end position="151"/>
    </location>
</feature>
<accession>A0A914PR74</accession>
<sequence>MFIIYLFKEENNFVLGKRENFERILTTNENATIDLSFAFDPTTFQPKIFEEEQNAVLEESRPVSTLPKLIKSSMYEVMANSKYFDVILISSDKIEIQTHRCVLDKFSKTFSEMLANSSGPIPVKIDINEFDAETIQASLDFLYDKSDSILGKEHEIFRFAYGYGIDVLKDACCLHFEKTVNVENVCEFIQIAYENEFEELKQKCKKLIASKKKEIDPSKIMELPKNIIVDVFDV</sequence>
<dbReference type="AlphaFoldDB" id="A0A914PR74"/>
<dbReference type="WBParaSite" id="PDA_v2.g2110.t1">
    <property type="protein sequence ID" value="PDA_v2.g2110.t1"/>
    <property type="gene ID" value="PDA_v2.g2110"/>
</dbReference>
<dbReference type="Pfam" id="PF00651">
    <property type="entry name" value="BTB"/>
    <property type="match status" value="1"/>
</dbReference>
<dbReference type="InterPro" id="IPR042846">
    <property type="entry name" value="BTBD19"/>
</dbReference>
<protein>
    <submittedName>
        <fullName evidence="3">BTB domain-containing protein</fullName>
    </submittedName>
</protein>
<name>A0A914PR74_9BILA</name>
<dbReference type="PROSITE" id="PS50097">
    <property type="entry name" value="BTB"/>
    <property type="match status" value="1"/>
</dbReference>
<keyword evidence="2" id="KW-1185">Reference proteome</keyword>
<proteinExistence type="predicted"/>
<dbReference type="SMART" id="SM00225">
    <property type="entry name" value="BTB"/>
    <property type="match status" value="1"/>
</dbReference>
<evidence type="ECO:0000313" key="3">
    <source>
        <dbReference type="WBParaSite" id="PDA_v2.g2110.t1"/>
    </source>
</evidence>
<organism evidence="2 3">
    <name type="scientific">Panagrolaimus davidi</name>
    <dbReference type="NCBI Taxonomy" id="227884"/>
    <lineage>
        <taxon>Eukaryota</taxon>
        <taxon>Metazoa</taxon>
        <taxon>Ecdysozoa</taxon>
        <taxon>Nematoda</taxon>
        <taxon>Chromadorea</taxon>
        <taxon>Rhabditida</taxon>
        <taxon>Tylenchina</taxon>
        <taxon>Panagrolaimomorpha</taxon>
        <taxon>Panagrolaimoidea</taxon>
        <taxon>Panagrolaimidae</taxon>
        <taxon>Panagrolaimus</taxon>
    </lineage>
</organism>
<reference evidence="3" key="1">
    <citation type="submission" date="2022-11" db="UniProtKB">
        <authorList>
            <consortium name="WormBaseParasite"/>
        </authorList>
    </citation>
    <scope>IDENTIFICATION</scope>
</reference>
<evidence type="ECO:0000313" key="2">
    <source>
        <dbReference type="Proteomes" id="UP000887578"/>
    </source>
</evidence>
<dbReference type="Gene3D" id="3.30.710.10">
    <property type="entry name" value="Potassium Channel Kv1.1, Chain A"/>
    <property type="match status" value="1"/>
</dbReference>
<dbReference type="Proteomes" id="UP000887578">
    <property type="component" value="Unplaced"/>
</dbReference>
<dbReference type="InterPro" id="IPR000210">
    <property type="entry name" value="BTB/POZ_dom"/>
</dbReference>